<dbReference type="GO" id="GO:0005829">
    <property type="term" value="C:cytosol"/>
    <property type="evidence" value="ECO:0007669"/>
    <property type="project" value="TreeGrafter"/>
</dbReference>
<keyword evidence="3" id="KW-0067">ATP-binding</keyword>
<evidence type="ECO:0000256" key="4">
    <source>
        <dbReference type="ARBA" id="ARBA00023146"/>
    </source>
</evidence>
<keyword evidence="4" id="KW-0030">Aminoacyl-tRNA synthetase</keyword>
<protein>
    <recommendedName>
        <fullName evidence="5">Aminoacyl-transfer RNA synthetases class-II family profile domain-containing protein</fullName>
    </recommendedName>
</protein>
<evidence type="ECO:0000256" key="3">
    <source>
        <dbReference type="ARBA" id="ARBA00022840"/>
    </source>
</evidence>
<dbReference type="OrthoDB" id="9802326at2"/>
<comment type="caution">
    <text evidence="6">The sequence shown here is derived from an EMBL/GenBank/DDBJ whole genome shotgun (WGS) entry which is preliminary data.</text>
</comment>
<dbReference type="RefSeq" id="WP_141636760.1">
    <property type="nucleotide sequence ID" value="NZ_VIGB01000003.1"/>
</dbReference>
<dbReference type="InterPro" id="IPR006195">
    <property type="entry name" value="aa-tRNA-synth_II"/>
</dbReference>
<dbReference type="PRINTS" id="PR00982">
    <property type="entry name" value="TRNASYNTHLYS"/>
</dbReference>
<keyword evidence="1" id="KW-0436">Ligase</keyword>
<dbReference type="InterPro" id="IPR012340">
    <property type="entry name" value="NA-bd_OB-fold"/>
</dbReference>
<dbReference type="GO" id="GO:0004824">
    <property type="term" value="F:lysine-tRNA ligase activity"/>
    <property type="evidence" value="ECO:0007669"/>
    <property type="project" value="InterPro"/>
</dbReference>
<dbReference type="AlphaFoldDB" id="A0A540WBJ7"/>
<keyword evidence="7" id="KW-1185">Reference proteome</keyword>
<dbReference type="Gene3D" id="3.30.930.10">
    <property type="entry name" value="Bira Bifunctional Protein, Domain 2"/>
    <property type="match status" value="1"/>
</dbReference>
<dbReference type="InterPro" id="IPR018149">
    <property type="entry name" value="Lys-tRNA-synth_II_C"/>
</dbReference>
<dbReference type="SUPFAM" id="SSF55681">
    <property type="entry name" value="Class II aaRS and biotin synthetases"/>
    <property type="match status" value="1"/>
</dbReference>
<feature type="domain" description="Aminoacyl-transfer RNA synthetases class-II family profile" evidence="5">
    <location>
        <begin position="320"/>
        <end position="596"/>
    </location>
</feature>
<evidence type="ECO:0000313" key="7">
    <source>
        <dbReference type="Proteomes" id="UP000319103"/>
    </source>
</evidence>
<dbReference type="InterPro" id="IPR004364">
    <property type="entry name" value="Aa-tRNA-synt_II"/>
</dbReference>
<dbReference type="Gene3D" id="2.40.50.140">
    <property type="entry name" value="Nucleic acid-binding proteins"/>
    <property type="match status" value="1"/>
</dbReference>
<evidence type="ECO:0000259" key="5">
    <source>
        <dbReference type="PROSITE" id="PS50862"/>
    </source>
</evidence>
<dbReference type="SUPFAM" id="SSF50249">
    <property type="entry name" value="Nucleic acid-binding proteins"/>
    <property type="match status" value="1"/>
</dbReference>
<gene>
    <name evidence="6" type="ORF">E6W39_34115</name>
</gene>
<evidence type="ECO:0000256" key="2">
    <source>
        <dbReference type="ARBA" id="ARBA00022741"/>
    </source>
</evidence>
<dbReference type="PANTHER" id="PTHR42918:SF15">
    <property type="entry name" value="LYSINE--TRNA LIGASE, CHLOROPLASTIC_MITOCHONDRIAL"/>
    <property type="match status" value="1"/>
</dbReference>
<proteinExistence type="predicted"/>
<dbReference type="PANTHER" id="PTHR42918">
    <property type="entry name" value="LYSYL-TRNA SYNTHETASE"/>
    <property type="match status" value="1"/>
</dbReference>
<dbReference type="EMBL" id="VIGB01000003">
    <property type="protein sequence ID" value="TQF06328.1"/>
    <property type="molecule type" value="Genomic_DNA"/>
</dbReference>
<dbReference type="PROSITE" id="PS50862">
    <property type="entry name" value="AA_TRNA_LIGASE_II"/>
    <property type="match status" value="1"/>
</dbReference>
<keyword evidence="2" id="KW-0547">Nucleotide-binding</keyword>
<name>A0A540WBJ7_9ACTN</name>
<dbReference type="GO" id="GO:0006430">
    <property type="term" value="P:lysyl-tRNA aminoacylation"/>
    <property type="evidence" value="ECO:0007669"/>
    <property type="project" value="InterPro"/>
</dbReference>
<evidence type="ECO:0000256" key="1">
    <source>
        <dbReference type="ARBA" id="ARBA00022598"/>
    </source>
</evidence>
<dbReference type="GO" id="GO:0000049">
    <property type="term" value="F:tRNA binding"/>
    <property type="evidence" value="ECO:0007669"/>
    <property type="project" value="TreeGrafter"/>
</dbReference>
<dbReference type="GO" id="GO:0005524">
    <property type="term" value="F:ATP binding"/>
    <property type="evidence" value="ECO:0007669"/>
    <property type="project" value="UniProtKB-KW"/>
</dbReference>
<dbReference type="InterPro" id="IPR045864">
    <property type="entry name" value="aa-tRNA-synth_II/BPL/LPL"/>
</dbReference>
<reference evidence="6 7" key="1">
    <citation type="submission" date="2019-06" db="EMBL/GenBank/DDBJ databases">
        <title>Description of Kitasatospora acidophila sp. nov. isolated from pine grove soil, and reclassification of Streptomyces novaecaesareae to Kitasatospora novaeceasareae comb. nov.</title>
        <authorList>
            <person name="Kim M.J."/>
        </authorList>
    </citation>
    <scope>NUCLEOTIDE SEQUENCE [LARGE SCALE GENOMIC DNA]</scope>
    <source>
        <strain evidence="6 7">MMS16-CNU292</strain>
    </source>
</reference>
<dbReference type="Pfam" id="PF00152">
    <property type="entry name" value="tRNA-synt_2"/>
    <property type="match status" value="1"/>
</dbReference>
<dbReference type="Proteomes" id="UP000319103">
    <property type="component" value="Unassembled WGS sequence"/>
</dbReference>
<accession>A0A540WBJ7</accession>
<sequence length="604" mass="65298">MRSVVGYSLLAAQIAATHAAFPRTTWDAPGELLDAARALFATDAGEAPEGAEDLLAGIASLLAHGPYPAVQLHGHTSGSTLPTAIRPERPYGPPEEDVLLHAISVARPPGTEPWPSGPADLVRLGRVTPVLTGAIPCRTVVLRAAAARYLLRRLLPTDDAQRRWLLRRIAWLLDPRNDDAGSLLLRLMGPEDPLVAHLGDHLHQASQPGVSEPFPFSERQDGQIEDGVIRRGGRILALRKHRCISFADLHWDSCTEQLAIGRDLAAGLRAGDLVAVRGTQGVSSTGQPTVFVSHLERHQSGALRAVPEASAASTALRLTRTHLADGGFTEVITPILTDSYFGGAARPFSTWAAAAERRQYLRVTTELALLDIIASGTSRCYEIGPSFRNEGLRGQPAKEFLMLEAYAADLDLASMTEYAVTLISSVTAQRGPLRRLSFDDAFRELSGVDPSDASAIHALAIERIPVTAARTDDPDILARRLWRSTLRHRLQGFVAVESIPGPGSPLIAGTGRAAQRIWLYVDGLEVAEVSRNELDPGVLADAFQRQFAHDPRPVHRDYRQVIAMFESGVPPCAGLGLSVTRLVQLARRDGLPLTVPSPRTEQLQ</sequence>
<organism evidence="6 7">
    <name type="scientific">Kitasatospora acidiphila</name>
    <dbReference type="NCBI Taxonomy" id="2567942"/>
    <lineage>
        <taxon>Bacteria</taxon>
        <taxon>Bacillati</taxon>
        <taxon>Actinomycetota</taxon>
        <taxon>Actinomycetes</taxon>
        <taxon>Kitasatosporales</taxon>
        <taxon>Streptomycetaceae</taxon>
        <taxon>Kitasatospora</taxon>
    </lineage>
</organism>
<evidence type="ECO:0000313" key="6">
    <source>
        <dbReference type="EMBL" id="TQF06328.1"/>
    </source>
</evidence>